<gene>
    <name evidence="2" type="ORF">DP107_01630</name>
</gene>
<evidence type="ECO:0000313" key="3">
    <source>
        <dbReference type="Proteomes" id="UP000319894"/>
    </source>
</evidence>
<sequence>MRLRSLFGAVVSYALLLLAVAGIGGALWFSARIALAGARVSGLLFSVGLVVLGGFLGWAVRMAVGGNLLPADVDPTTVFRGGQGGL</sequence>
<dbReference type="RefSeq" id="WP_144260385.1">
    <property type="nucleotide sequence ID" value="NZ_QMDX01000001.1"/>
</dbReference>
<accession>A0A554NEY6</accession>
<evidence type="ECO:0000256" key="1">
    <source>
        <dbReference type="SAM" id="Phobius"/>
    </source>
</evidence>
<keyword evidence="1" id="KW-1133">Transmembrane helix</keyword>
<keyword evidence="3" id="KW-1185">Reference proteome</keyword>
<dbReference type="EMBL" id="QMDX01000001">
    <property type="protein sequence ID" value="TSD15908.1"/>
    <property type="molecule type" value="Genomic_DNA"/>
</dbReference>
<feature type="transmembrane region" description="Helical" evidence="1">
    <location>
        <begin position="41"/>
        <end position="60"/>
    </location>
</feature>
<feature type="transmembrane region" description="Helical" evidence="1">
    <location>
        <begin position="6"/>
        <end position="29"/>
    </location>
</feature>
<name>A0A554NEY6_9EURY</name>
<dbReference type="InParanoid" id="A0A554NEY6"/>
<keyword evidence="1" id="KW-0812">Transmembrane</keyword>
<keyword evidence="1" id="KW-0472">Membrane</keyword>
<reference evidence="2 3" key="1">
    <citation type="submission" date="2018-06" db="EMBL/GenBank/DDBJ databases">
        <title>Natronomonas sp. F16-60 a new haloarchaeon isolated from a solar saltern of Isla Cristina, Huelva, Spain.</title>
        <authorList>
            <person name="Duran-Viseras A."/>
            <person name="Sanchez-Porro C."/>
            <person name="Ventosa A."/>
        </authorList>
    </citation>
    <scope>NUCLEOTIDE SEQUENCE [LARGE SCALE GENOMIC DNA]</scope>
    <source>
        <strain evidence="2 3">F16-60</strain>
    </source>
</reference>
<evidence type="ECO:0000313" key="2">
    <source>
        <dbReference type="EMBL" id="TSD15908.1"/>
    </source>
</evidence>
<proteinExistence type="predicted"/>
<organism evidence="2 3">
    <name type="scientific">Haloglomus irregulare</name>
    <dbReference type="NCBI Taxonomy" id="2234134"/>
    <lineage>
        <taxon>Archaea</taxon>
        <taxon>Methanobacteriati</taxon>
        <taxon>Methanobacteriota</taxon>
        <taxon>Stenosarchaea group</taxon>
        <taxon>Halobacteria</taxon>
        <taxon>Halobacteriales</taxon>
        <taxon>Natronomonadaceae</taxon>
        <taxon>Haloglomus</taxon>
    </lineage>
</organism>
<dbReference type="AlphaFoldDB" id="A0A554NEY6"/>
<comment type="caution">
    <text evidence="2">The sequence shown here is derived from an EMBL/GenBank/DDBJ whole genome shotgun (WGS) entry which is preliminary data.</text>
</comment>
<protein>
    <submittedName>
        <fullName evidence="2">Uncharacterized protein</fullName>
    </submittedName>
</protein>
<dbReference type="Proteomes" id="UP000319894">
    <property type="component" value="Unassembled WGS sequence"/>
</dbReference>